<dbReference type="GO" id="GO:0005911">
    <property type="term" value="C:cell-cell junction"/>
    <property type="evidence" value="ECO:0007669"/>
    <property type="project" value="TreeGrafter"/>
</dbReference>
<dbReference type="GO" id="GO:0050839">
    <property type="term" value="F:cell adhesion molecule binding"/>
    <property type="evidence" value="ECO:0007669"/>
    <property type="project" value="TreeGrafter"/>
</dbReference>
<dbReference type="AlphaFoldDB" id="A0AAV5X0I2"/>
<evidence type="ECO:0000256" key="7">
    <source>
        <dbReference type="SAM" id="SignalP"/>
    </source>
</evidence>
<feature type="domain" description="Ig-like" evidence="8">
    <location>
        <begin position="159"/>
        <end position="251"/>
    </location>
</feature>
<keyword evidence="7" id="KW-0732">Signal</keyword>
<dbReference type="InterPro" id="IPR013783">
    <property type="entry name" value="Ig-like_fold"/>
</dbReference>
<keyword evidence="4" id="KW-0325">Glycoprotein</keyword>
<reference evidence="9" key="1">
    <citation type="submission" date="2023-10" db="EMBL/GenBank/DDBJ databases">
        <title>Genome assembly of Pristionchus species.</title>
        <authorList>
            <person name="Yoshida K."/>
            <person name="Sommer R.J."/>
        </authorList>
    </citation>
    <scope>NUCLEOTIDE SEQUENCE</scope>
    <source>
        <strain evidence="9">RS5133</strain>
    </source>
</reference>
<organism evidence="9 10">
    <name type="scientific">Pristionchus fissidentatus</name>
    <dbReference type="NCBI Taxonomy" id="1538716"/>
    <lineage>
        <taxon>Eukaryota</taxon>
        <taxon>Metazoa</taxon>
        <taxon>Ecdysozoa</taxon>
        <taxon>Nematoda</taxon>
        <taxon>Chromadorea</taxon>
        <taxon>Rhabditida</taxon>
        <taxon>Rhabditina</taxon>
        <taxon>Diplogasteromorpha</taxon>
        <taxon>Diplogasteroidea</taxon>
        <taxon>Neodiplogasteridae</taxon>
        <taxon>Pristionchus</taxon>
    </lineage>
</organism>
<dbReference type="InterPro" id="IPR051275">
    <property type="entry name" value="Cell_adhesion_signaling"/>
</dbReference>
<keyword evidence="5" id="KW-0393">Immunoglobulin domain</keyword>
<dbReference type="SUPFAM" id="SSF48726">
    <property type="entry name" value="Immunoglobulin"/>
    <property type="match status" value="2"/>
</dbReference>
<dbReference type="GO" id="GO:0005886">
    <property type="term" value="C:plasma membrane"/>
    <property type="evidence" value="ECO:0007669"/>
    <property type="project" value="TreeGrafter"/>
</dbReference>
<evidence type="ECO:0000256" key="4">
    <source>
        <dbReference type="ARBA" id="ARBA00023180"/>
    </source>
</evidence>
<evidence type="ECO:0000256" key="3">
    <source>
        <dbReference type="ARBA" id="ARBA00023157"/>
    </source>
</evidence>
<name>A0AAV5X0I2_9BILA</name>
<evidence type="ECO:0000256" key="6">
    <source>
        <dbReference type="SAM" id="Phobius"/>
    </source>
</evidence>
<keyword evidence="6" id="KW-1133">Transmembrane helix</keyword>
<evidence type="ECO:0000256" key="2">
    <source>
        <dbReference type="ARBA" id="ARBA00023136"/>
    </source>
</evidence>
<dbReference type="EMBL" id="BTSY01000007">
    <property type="protein sequence ID" value="GMT35229.1"/>
    <property type="molecule type" value="Genomic_DNA"/>
</dbReference>
<dbReference type="InterPro" id="IPR007110">
    <property type="entry name" value="Ig-like_dom"/>
</dbReference>
<dbReference type="Gene3D" id="2.60.40.10">
    <property type="entry name" value="Immunoglobulins"/>
    <property type="match status" value="1"/>
</dbReference>
<feature type="signal peptide" evidence="7">
    <location>
        <begin position="1"/>
        <end position="20"/>
    </location>
</feature>
<feature type="transmembrane region" description="Helical" evidence="6">
    <location>
        <begin position="514"/>
        <end position="535"/>
    </location>
</feature>
<dbReference type="PROSITE" id="PS50835">
    <property type="entry name" value="IG_LIKE"/>
    <property type="match status" value="2"/>
</dbReference>
<evidence type="ECO:0000259" key="8">
    <source>
        <dbReference type="PROSITE" id="PS50835"/>
    </source>
</evidence>
<comment type="caution">
    <text evidence="9">The sequence shown here is derived from an EMBL/GenBank/DDBJ whole genome shotgun (WGS) entry which is preliminary data.</text>
</comment>
<dbReference type="PANTHER" id="PTHR11640">
    <property type="entry name" value="NEPHRIN"/>
    <property type="match status" value="1"/>
</dbReference>
<evidence type="ECO:0000256" key="5">
    <source>
        <dbReference type="ARBA" id="ARBA00023319"/>
    </source>
</evidence>
<protein>
    <recommendedName>
        <fullName evidence="8">Ig-like domain-containing protein</fullName>
    </recommendedName>
</protein>
<evidence type="ECO:0000313" key="9">
    <source>
        <dbReference type="EMBL" id="GMT35229.1"/>
    </source>
</evidence>
<keyword evidence="10" id="KW-1185">Reference proteome</keyword>
<dbReference type="Proteomes" id="UP001432322">
    <property type="component" value="Unassembled WGS sequence"/>
</dbReference>
<dbReference type="PANTHER" id="PTHR11640:SF31">
    <property type="entry name" value="IRREGULAR CHIASM C-ROUGHEST PROTEIN-RELATED"/>
    <property type="match status" value="1"/>
</dbReference>
<accession>A0AAV5X0I2</accession>
<keyword evidence="2 6" id="KW-0472">Membrane</keyword>
<keyword evidence="3" id="KW-1015">Disulfide bond</keyword>
<proteinExistence type="predicted"/>
<comment type="subcellular location">
    <subcellularLocation>
        <location evidence="1">Membrane</location>
        <topology evidence="1">Single-pass type I membrane protein</topology>
    </subcellularLocation>
</comment>
<dbReference type="CDD" id="cd00096">
    <property type="entry name" value="Ig"/>
    <property type="match status" value="1"/>
</dbReference>
<feature type="non-terminal residue" evidence="9">
    <location>
        <position position="1"/>
    </location>
</feature>
<dbReference type="GO" id="GO:0098609">
    <property type="term" value="P:cell-cell adhesion"/>
    <property type="evidence" value="ECO:0007669"/>
    <property type="project" value="TreeGrafter"/>
</dbReference>
<dbReference type="InterPro" id="IPR036179">
    <property type="entry name" value="Ig-like_dom_sf"/>
</dbReference>
<evidence type="ECO:0000256" key="1">
    <source>
        <dbReference type="ARBA" id="ARBA00004479"/>
    </source>
</evidence>
<feature type="chain" id="PRO_5043921623" description="Ig-like domain-containing protein" evidence="7">
    <location>
        <begin position="21"/>
        <end position="663"/>
    </location>
</feature>
<evidence type="ECO:0000313" key="10">
    <source>
        <dbReference type="Proteomes" id="UP001432322"/>
    </source>
</evidence>
<keyword evidence="6" id="KW-0812">Transmembrane</keyword>
<sequence>RMGHRRLPLLLSLLPLLLNAQLLQQMGGAQVKITEQPFLVSNAQHLNQIVWTMIGNTIKESIYCVSEAPVSQLRFVCLDCEQKNITDMVPALNSAQDLTRSAGFPTVVLKLSTVNSNWTGATVVCQAALNGGTVDSAPATVDVRFLRQPHVVDSSGQGPVLIPNQGYRFYVECQRMSDGFCNQSGRRKTLRCNVQSHPAATTFRWLKNGVVTSGSGAEITIGVEMIGQSLQCTANNGLYSDIEMPTSQAVQIDPYSAAKIVTDNFQAVQLLAPFQAGNRIEMHNDVNLQCTVEGNPRPVVYWKLRRNNGQIVDAPCPQGYEGVYAEIPDVSLGGLQRSVIKMKSTCTMRVSNYSFSGQYWCSACSVVSQGQPECSPSLDTPGSSVLNMQVQGAPMQSEPITIEQMPNNNNAIISVHYCAEPVPRPPREIVFSIDQNDIQVGQKWDNFQFQNNVQNNTVSNCFIARLQVTQITEQDQYRQIYFKVQNQFGSKQIPVPLDSLLGGGSALSARFSPWWIVLIVLAALGLVCLVALAFCSTRKLCCFDRVKKDHEDYGDVKSGLSNVNVRSTLYGDDLPPRPYISHQVVPSSGEKAPSQRSPSVQEGLNYAEMRLADRQVKVPVATSMRIDAPPYASITSGPSTVVSTRTAHTTHQLTPPSVVNSLV</sequence>
<feature type="domain" description="Ig-like" evidence="8">
    <location>
        <begin position="254"/>
        <end position="379"/>
    </location>
</feature>
<gene>
    <name evidence="9" type="ORF">PFISCL1PPCAC_26526</name>
</gene>